<reference evidence="2" key="2">
    <citation type="submission" date="2015-01" db="EMBL/GenBank/DDBJ databases">
        <title>Evolutionary Origins and Diversification of the Mycorrhizal Mutualists.</title>
        <authorList>
            <consortium name="DOE Joint Genome Institute"/>
            <consortium name="Mycorrhizal Genomics Consortium"/>
            <person name="Kohler A."/>
            <person name="Kuo A."/>
            <person name="Nagy L.G."/>
            <person name="Floudas D."/>
            <person name="Copeland A."/>
            <person name="Barry K.W."/>
            <person name="Cichocki N."/>
            <person name="Veneault-Fourrey C."/>
            <person name="LaButti K."/>
            <person name="Lindquist E.A."/>
            <person name="Lipzen A."/>
            <person name="Lundell T."/>
            <person name="Morin E."/>
            <person name="Murat C."/>
            <person name="Riley R."/>
            <person name="Ohm R."/>
            <person name="Sun H."/>
            <person name="Tunlid A."/>
            <person name="Henrissat B."/>
            <person name="Grigoriev I.V."/>
            <person name="Hibbett D.S."/>
            <person name="Martin F."/>
        </authorList>
    </citation>
    <scope>NUCLEOTIDE SEQUENCE [LARGE SCALE GENOMIC DNA]</scope>
    <source>
        <strain evidence="2">Foug A</strain>
    </source>
</reference>
<gene>
    <name evidence="1" type="ORF">SCLCIDRAFT_29768</name>
</gene>
<dbReference type="HOGENOM" id="CLU_103878_0_0_1"/>
<dbReference type="OrthoDB" id="3262259at2759"/>
<dbReference type="Proteomes" id="UP000053989">
    <property type="component" value="Unassembled WGS sequence"/>
</dbReference>
<dbReference type="AlphaFoldDB" id="A0A0C3DIS5"/>
<reference evidence="1 2" key="1">
    <citation type="submission" date="2014-04" db="EMBL/GenBank/DDBJ databases">
        <authorList>
            <consortium name="DOE Joint Genome Institute"/>
            <person name="Kuo A."/>
            <person name="Kohler A."/>
            <person name="Nagy L.G."/>
            <person name="Floudas D."/>
            <person name="Copeland A."/>
            <person name="Barry K.W."/>
            <person name="Cichocki N."/>
            <person name="Veneault-Fourrey C."/>
            <person name="LaButti K."/>
            <person name="Lindquist E.A."/>
            <person name="Lipzen A."/>
            <person name="Lundell T."/>
            <person name="Morin E."/>
            <person name="Murat C."/>
            <person name="Sun H."/>
            <person name="Tunlid A."/>
            <person name="Henrissat B."/>
            <person name="Grigoriev I.V."/>
            <person name="Hibbett D.S."/>
            <person name="Martin F."/>
            <person name="Nordberg H.P."/>
            <person name="Cantor M.N."/>
            <person name="Hua S.X."/>
        </authorList>
    </citation>
    <scope>NUCLEOTIDE SEQUENCE [LARGE SCALE GENOMIC DNA]</scope>
    <source>
        <strain evidence="1 2">Foug A</strain>
    </source>
</reference>
<evidence type="ECO:0000313" key="2">
    <source>
        <dbReference type="Proteomes" id="UP000053989"/>
    </source>
</evidence>
<accession>A0A0C3DIS5</accession>
<sequence length="159" mass="17708">MDEQVDFHIPPAIFLMLWNLPNGAYGISYDIDTRKTEDVPPHGWGLYRAATYRGLAKQLQRRGYEQCQYSDWLNADTTAADTYMTMLSLMRIEPPGKLQSTLKGVKIHYLADPGGLDGTNTIELGGAYSMHLRGPTRAREYPSCCTSGIAAAPSVHQRI</sequence>
<protein>
    <submittedName>
        <fullName evidence="1">Uncharacterized protein</fullName>
    </submittedName>
</protein>
<name>A0A0C3DIS5_9AGAM</name>
<dbReference type="InParanoid" id="A0A0C3DIS5"/>
<keyword evidence="2" id="KW-1185">Reference proteome</keyword>
<organism evidence="1 2">
    <name type="scientific">Scleroderma citrinum Foug A</name>
    <dbReference type="NCBI Taxonomy" id="1036808"/>
    <lineage>
        <taxon>Eukaryota</taxon>
        <taxon>Fungi</taxon>
        <taxon>Dikarya</taxon>
        <taxon>Basidiomycota</taxon>
        <taxon>Agaricomycotina</taxon>
        <taxon>Agaricomycetes</taxon>
        <taxon>Agaricomycetidae</taxon>
        <taxon>Boletales</taxon>
        <taxon>Sclerodermatineae</taxon>
        <taxon>Sclerodermataceae</taxon>
        <taxon>Scleroderma</taxon>
    </lineage>
</organism>
<proteinExistence type="predicted"/>
<evidence type="ECO:0000313" key="1">
    <source>
        <dbReference type="EMBL" id="KIM56229.1"/>
    </source>
</evidence>
<dbReference type="EMBL" id="KN822120">
    <property type="protein sequence ID" value="KIM56229.1"/>
    <property type="molecule type" value="Genomic_DNA"/>
</dbReference>